<sequence length="109" mass="11642">MNKSTKIWLWVALVLCAATTVMNAFYGRALSVVIAVVSLAGLCILLFARKKAGYVLMCVCYVLSFLVGVSQGLTGAANVAAAIIMSFIGAVLVPGITWLFLRRDWAALN</sequence>
<comment type="caution">
    <text evidence="2">The sequence shown here is derived from an EMBL/GenBank/DDBJ whole genome shotgun (WGS) entry which is preliminary data.</text>
</comment>
<feature type="transmembrane region" description="Helical" evidence="1">
    <location>
        <begin position="55"/>
        <end position="73"/>
    </location>
</feature>
<keyword evidence="1" id="KW-0472">Membrane</keyword>
<feature type="transmembrane region" description="Helical" evidence="1">
    <location>
        <begin position="7"/>
        <end position="26"/>
    </location>
</feature>
<evidence type="ECO:0000313" key="3">
    <source>
        <dbReference type="Proteomes" id="UP001464378"/>
    </source>
</evidence>
<dbReference type="EMBL" id="JBBMFK010000014">
    <property type="protein sequence ID" value="MEQ2443746.1"/>
    <property type="molecule type" value="Genomic_DNA"/>
</dbReference>
<accession>A0ABV1E8W5</accession>
<evidence type="ECO:0000313" key="2">
    <source>
        <dbReference type="EMBL" id="MEQ2443746.1"/>
    </source>
</evidence>
<dbReference type="Proteomes" id="UP001464378">
    <property type="component" value="Unassembled WGS sequence"/>
</dbReference>
<feature type="transmembrane region" description="Helical" evidence="1">
    <location>
        <begin position="32"/>
        <end position="48"/>
    </location>
</feature>
<dbReference type="RefSeq" id="WP_294520376.1">
    <property type="nucleotide sequence ID" value="NZ_JBBMFK010000014.1"/>
</dbReference>
<organism evidence="2 3">
    <name type="scientific">Pseudoflavonifractor intestinihominis</name>
    <dbReference type="NCBI Taxonomy" id="3133171"/>
    <lineage>
        <taxon>Bacteria</taxon>
        <taxon>Bacillati</taxon>
        <taxon>Bacillota</taxon>
        <taxon>Clostridia</taxon>
        <taxon>Eubacteriales</taxon>
        <taxon>Oscillospiraceae</taxon>
        <taxon>Pseudoflavonifractor</taxon>
    </lineage>
</organism>
<evidence type="ECO:0000256" key="1">
    <source>
        <dbReference type="SAM" id="Phobius"/>
    </source>
</evidence>
<keyword evidence="1" id="KW-0812">Transmembrane</keyword>
<reference evidence="2 3" key="1">
    <citation type="submission" date="2024-03" db="EMBL/GenBank/DDBJ databases">
        <title>Human intestinal bacterial collection.</title>
        <authorList>
            <person name="Pauvert C."/>
            <person name="Hitch T.C.A."/>
            <person name="Clavel T."/>
        </authorList>
    </citation>
    <scope>NUCLEOTIDE SEQUENCE [LARGE SCALE GENOMIC DNA]</scope>
    <source>
        <strain evidence="2 3">CLA-AP-H29</strain>
    </source>
</reference>
<gene>
    <name evidence="2" type="ORF">WMO64_09730</name>
</gene>
<name>A0ABV1E8W5_9FIRM</name>
<feature type="transmembrane region" description="Helical" evidence="1">
    <location>
        <begin position="79"/>
        <end position="101"/>
    </location>
</feature>
<protein>
    <submittedName>
        <fullName evidence="2">Uncharacterized protein</fullName>
    </submittedName>
</protein>
<keyword evidence="3" id="KW-1185">Reference proteome</keyword>
<proteinExistence type="predicted"/>
<keyword evidence="1" id="KW-1133">Transmembrane helix</keyword>